<proteinExistence type="predicted"/>
<feature type="domain" description="Zinc-ribbon" evidence="2">
    <location>
        <begin position="9"/>
        <end position="29"/>
    </location>
</feature>
<gene>
    <name evidence="3" type="ORF">HMPREF1378_02335</name>
</gene>
<dbReference type="Proteomes" id="UP000006402">
    <property type="component" value="Unassembled WGS sequence"/>
</dbReference>
<dbReference type="AlphaFoldDB" id="A0AAV3GTL2"/>
<accession>A0AAV3GTL2</accession>
<dbReference type="Pfam" id="PF13240">
    <property type="entry name" value="Zn_Ribbon_1"/>
    <property type="match status" value="1"/>
</dbReference>
<feature type="transmembrane region" description="Helical" evidence="1">
    <location>
        <begin position="103"/>
        <end position="124"/>
    </location>
</feature>
<name>A0AAV3GTL2_ENTFC</name>
<keyword evidence="1" id="KW-1133">Transmembrane helix</keyword>
<organism evidence="3 4">
    <name type="scientific">Enterococcus faecium R496</name>
    <dbReference type="NCBI Taxonomy" id="1134836"/>
    <lineage>
        <taxon>Bacteria</taxon>
        <taxon>Bacillati</taxon>
        <taxon>Bacillota</taxon>
        <taxon>Bacilli</taxon>
        <taxon>Lactobacillales</taxon>
        <taxon>Enterococcaceae</taxon>
        <taxon>Enterococcus</taxon>
    </lineage>
</organism>
<reference evidence="3 4" key="1">
    <citation type="submission" date="2012-04" db="EMBL/GenBank/DDBJ databases">
        <authorList>
            <person name="Weinstock G."/>
            <person name="Sodergren E."/>
            <person name="Lobos E.A."/>
            <person name="Fulton L."/>
            <person name="Fulton R."/>
            <person name="Courtney L."/>
            <person name="Fronick C."/>
            <person name="O'Laughlin M."/>
            <person name="Godfrey J."/>
            <person name="Wilson R.M."/>
            <person name="Miner T."/>
            <person name="Farmer C."/>
            <person name="Delehaunty K."/>
            <person name="Cordes M."/>
            <person name="Minx P."/>
            <person name="Tomlinson C."/>
            <person name="Chen J."/>
            <person name="Wollam A."/>
            <person name="Pepin K.H."/>
            <person name="Bhonagiri V."/>
            <person name="Zhang X."/>
            <person name="Suruliraj S."/>
            <person name="Warren W."/>
            <person name="Mitreva M."/>
            <person name="Mardis E.R."/>
            <person name="Wilson R.K."/>
        </authorList>
    </citation>
    <scope>NUCLEOTIDE SEQUENCE [LARGE SCALE GENOMIC DNA]</scope>
    <source>
        <strain evidence="3 4">R496</strain>
    </source>
</reference>
<dbReference type="InterPro" id="IPR026870">
    <property type="entry name" value="Zinc_ribbon_dom"/>
</dbReference>
<evidence type="ECO:0000313" key="4">
    <source>
        <dbReference type="Proteomes" id="UP000006402"/>
    </source>
</evidence>
<sequence>MILGGEDMYCRKCGKEITNESKYCQFCGALQETDETTGTDTVKKSTEQTINEMKEQIVHGQETGKLYLIIGWISMVVSLAFIPVVFGAVAVIMGYLYREKDEQMGTILMIAGVAGAIFGVLLGMSMSY</sequence>
<evidence type="ECO:0000256" key="1">
    <source>
        <dbReference type="SAM" id="Phobius"/>
    </source>
</evidence>
<keyword evidence="1" id="KW-0472">Membrane</keyword>
<evidence type="ECO:0000313" key="3">
    <source>
        <dbReference type="EMBL" id="EJX50420.1"/>
    </source>
</evidence>
<keyword evidence="1" id="KW-0812">Transmembrane</keyword>
<dbReference type="EMBL" id="AMAH01000172">
    <property type="protein sequence ID" value="EJX50420.1"/>
    <property type="molecule type" value="Genomic_DNA"/>
</dbReference>
<feature type="transmembrane region" description="Helical" evidence="1">
    <location>
        <begin position="66"/>
        <end position="97"/>
    </location>
</feature>
<protein>
    <recommendedName>
        <fullName evidence="2">Zinc-ribbon domain-containing protein</fullName>
    </recommendedName>
</protein>
<evidence type="ECO:0000259" key="2">
    <source>
        <dbReference type="Pfam" id="PF13240"/>
    </source>
</evidence>
<comment type="caution">
    <text evidence="3">The sequence shown here is derived from an EMBL/GenBank/DDBJ whole genome shotgun (WGS) entry which is preliminary data.</text>
</comment>